<proteinExistence type="predicted"/>
<gene>
    <name evidence="1" type="primary">ORF144</name>
</gene>
<protein>
    <submittedName>
        <fullName evidence="1">Uncharacterized protein</fullName>
    </submittedName>
</protein>
<evidence type="ECO:0000313" key="1">
    <source>
        <dbReference type="EMBL" id="QIM61597.1"/>
    </source>
</evidence>
<keyword evidence="1" id="KW-0934">Plastid</keyword>
<organism evidence="1">
    <name type="scientific">Corydalis conspersa</name>
    <dbReference type="NCBI Taxonomy" id="2182691"/>
    <lineage>
        <taxon>Eukaryota</taxon>
        <taxon>Viridiplantae</taxon>
        <taxon>Streptophyta</taxon>
        <taxon>Embryophyta</taxon>
        <taxon>Tracheophyta</taxon>
        <taxon>Spermatophyta</taxon>
        <taxon>Magnoliopsida</taxon>
        <taxon>Ranunculales</taxon>
        <taxon>Papaveraceae</taxon>
        <taxon>Fumarioideae</taxon>
        <taxon>Corydalis</taxon>
    </lineage>
</organism>
<keyword evidence="1" id="KW-0150">Chloroplast</keyword>
<reference evidence="1" key="1">
    <citation type="submission" date="2019-12" db="EMBL/GenBank/DDBJ databases">
        <authorList>
            <person name="Wu J."/>
            <person name="Lin P."/>
            <person name="Guo Y."/>
        </authorList>
    </citation>
    <scope>NUCLEOTIDE SEQUENCE</scope>
</reference>
<name>A0A6G8J3G9_9MAGN</name>
<dbReference type="GeneID" id="54591206"/>
<geneLocation type="chloroplast" evidence="1"/>
<dbReference type="AlphaFoldDB" id="A0A6G8J3G9"/>
<dbReference type="RefSeq" id="YP_009758105.1">
    <property type="nucleotide sequence ID" value="NC_047208.1"/>
</dbReference>
<sequence length="144" mass="16424">MRTHFLYALLNFLVENENSVFTIFSKLEQLLRRDGESRLQLKREALDRLPQDISLLELTAKTIRELESPVSTWGWVKFSVGVASVLSEGPYAPILPDRQVSLLRLTSSRDPFVPDRRVSPLRVTIEGPSRQRFIEQGEASGARD</sequence>
<dbReference type="EMBL" id="MN843953">
    <property type="protein sequence ID" value="QIM61597.1"/>
    <property type="molecule type" value="Genomic_DNA"/>
</dbReference>
<accession>A0A6G8J3G9</accession>